<dbReference type="Proteomes" id="UP000235081">
    <property type="component" value="Unassembled WGS sequence"/>
</dbReference>
<comment type="caution">
    <text evidence="2">The sequence shown here is derived from an EMBL/GenBank/DDBJ whole genome shotgun (WGS) entry which is preliminary data.</text>
</comment>
<dbReference type="InterPro" id="IPR049240">
    <property type="entry name" value="DUF6875"/>
</dbReference>
<dbReference type="RefSeq" id="WP_102183331.1">
    <property type="nucleotide sequence ID" value="NZ_NMQE01000791.1"/>
</dbReference>
<accession>A0A2N6L6R3</accession>
<protein>
    <recommendedName>
        <fullName evidence="1">DUF6875 domain-containing protein</fullName>
    </recommendedName>
</protein>
<proteinExistence type="predicted"/>
<dbReference type="EMBL" id="NMQE01000791">
    <property type="protein sequence ID" value="PMB17613.1"/>
    <property type="molecule type" value="Genomic_DNA"/>
</dbReference>
<gene>
    <name evidence="2" type="ORF">CEN46_23120</name>
</gene>
<sequence>MQLYTPIEIDTIQQDIQYLVEVKEWVQNFLAKPHPDLGRRGAVCPFVPHSLKSNSIRIAVIRAKNLQPQQIEDIVKDYRDKFLEMEPRDREAAINKAFLLIFPDISLEDAATLIDGVQQKLKPFFVDEGLMIGEFHKRTETRGLHNQNFYPLRSPVPLLAIRFMVESDLPFLVNADNLHLRIRYLEAYLRHFEKQMKDETKLKTAYQALILAREALAKENFADLAYEKLGA</sequence>
<name>A0A2N6L6R3_9CYAN</name>
<feature type="domain" description="DUF6875" evidence="1">
    <location>
        <begin position="21"/>
        <end position="201"/>
    </location>
</feature>
<evidence type="ECO:0000313" key="3">
    <source>
        <dbReference type="Proteomes" id="UP000235081"/>
    </source>
</evidence>
<reference evidence="2 3" key="1">
    <citation type="submission" date="2017-07" db="EMBL/GenBank/DDBJ databases">
        <title>Genomes of Fischerella (Mastigocladus) sp. strains.</title>
        <authorList>
            <person name="Miller S.R."/>
        </authorList>
    </citation>
    <scope>NUCLEOTIDE SEQUENCE [LARGE SCALE GENOMIC DNA]</scope>
    <source>
        <strain evidence="2 3">CCMEE 5318</strain>
    </source>
</reference>
<organism evidence="2 3">
    <name type="scientific">Fischerella thermalis CCMEE 5318</name>
    <dbReference type="NCBI Taxonomy" id="2019666"/>
    <lineage>
        <taxon>Bacteria</taxon>
        <taxon>Bacillati</taxon>
        <taxon>Cyanobacteriota</taxon>
        <taxon>Cyanophyceae</taxon>
        <taxon>Nostocales</taxon>
        <taxon>Hapalosiphonaceae</taxon>
        <taxon>Fischerella</taxon>
    </lineage>
</organism>
<dbReference type="AlphaFoldDB" id="A0A2N6L6R3"/>
<evidence type="ECO:0000313" key="2">
    <source>
        <dbReference type="EMBL" id="PMB17613.1"/>
    </source>
</evidence>
<dbReference type="Pfam" id="PF21780">
    <property type="entry name" value="DUF6875"/>
    <property type="match status" value="1"/>
</dbReference>
<evidence type="ECO:0000259" key="1">
    <source>
        <dbReference type="Pfam" id="PF21780"/>
    </source>
</evidence>